<comment type="caution">
    <text evidence="2">The sequence shown here is derived from an EMBL/GenBank/DDBJ whole genome shotgun (WGS) entry which is preliminary data.</text>
</comment>
<organism evidence="2 3">
    <name type="scientific">Mesorhizobium atlanticum</name>
    <dbReference type="NCBI Taxonomy" id="2233532"/>
    <lineage>
        <taxon>Bacteria</taxon>
        <taxon>Pseudomonadati</taxon>
        <taxon>Pseudomonadota</taxon>
        <taxon>Alphaproteobacteria</taxon>
        <taxon>Hyphomicrobiales</taxon>
        <taxon>Phyllobacteriaceae</taxon>
        <taxon>Mesorhizobium</taxon>
    </lineage>
</organism>
<feature type="chain" id="PRO_5016301287" description="Cellulose biosynthesis protein BcsS" evidence="1">
    <location>
        <begin position="20"/>
        <end position="280"/>
    </location>
</feature>
<feature type="signal peptide" evidence="1">
    <location>
        <begin position="1"/>
        <end position="19"/>
    </location>
</feature>
<evidence type="ECO:0000313" key="3">
    <source>
        <dbReference type="Proteomes" id="UP000251956"/>
    </source>
</evidence>
<name>A0A330GX93_9HYPH</name>
<accession>A0A330GX93</accession>
<gene>
    <name evidence="2" type="ORF">DPM35_11855</name>
</gene>
<reference evidence="3" key="1">
    <citation type="submission" date="2018-06" db="EMBL/GenBank/DDBJ databases">
        <authorList>
            <person name="Helene L.C."/>
            <person name="Dall'Agnol R."/>
            <person name="Delamuta J.R."/>
            <person name="Hungria M."/>
        </authorList>
    </citation>
    <scope>NUCLEOTIDE SEQUENCE [LARGE SCALE GENOMIC DNA]</scope>
    <source>
        <strain evidence="3">CNPSo 3140</strain>
    </source>
</reference>
<keyword evidence="3" id="KW-1185">Reference proteome</keyword>
<proteinExistence type="predicted"/>
<sequence length="280" mass="29951">MYRFLLGTAIAATATAAFAADAPVVLDQELAQPHISGYGELYVGGLYVSVPGDHATGTAAGGAARVNFPIDARWNIQTDAVVDSIWIQGVNIYSYGGAVHGYWRDPSSYALGGFATITGYGGDEGISDANLYSFSFGPEAQAYFGNVTVYGQVYYGQLRASGESEHFDNWGGRGVVRFFAQDNLRFDGELGFSRLSADGGHLDTVTGALQATYRFSGTPWSVFGRYQLDHLTASGSSGSVNVHKYVVGLRASFGADTLLSEDRNGATMDTYRPNFTLPLF</sequence>
<protein>
    <recommendedName>
        <fullName evidence="4">Cellulose biosynthesis protein BcsS</fullName>
    </recommendedName>
</protein>
<evidence type="ECO:0000313" key="2">
    <source>
        <dbReference type="EMBL" id="RAZ77180.1"/>
    </source>
</evidence>
<evidence type="ECO:0000256" key="1">
    <source>
        <dbReference type="SAM" id="SignalP"/>
    </source>
</evidence>
<dbReference type="EMBL" id="QMBQ01000003">
    <property type="protein sequence ID" value="RAZ77180.1"/>
    <property type="molecule type" value="Genomic_DNA"/>
</dbReference>
<keyword evidence="1" id="KW-0732">Signal</keyword>
<dbReference type="RefSeq" id="WP_146767937.1">
    <property type="nucleotide sequence ID" value="NZ_QMBQ01000003.1"/>
</dbReference>
<evidence type="ECO:0008006" key="4">
    <source>
        <dbReference type="Google" id="ProtNLM"/>
    </source>
</evidence>
<reference evidence="2 3" key="2">
    <citation type="submission" date="2018-07" db="EMBL/GenBank/DDBJ databases">
        <title>Diversity of Mesorhizobium strains in Brazil.</title>
        <authorList>
            <person name="Helene L.C.F."/>
            <person name="Dall'Agnol R."/>
            <person name="Delamuta J.R.M."/>
            <person name="Hungria M."/>
        </authorList>
    </citation>
    <scope>NUCLEOTIDE SEQUENCE [LARGE SCALE GENOMIC DNA]</scope>
    <source>
        <strain evidence="2 3">CNPSo 3140</strain>
    </source>
</reference>
<dbReference type="OrthoDB" id="9808612at2"/>
<dbReference type="Proteomes" id="UP000251956">
    <property type="component" value="Unassembled WGS sequence"/>
</dbReference>
<dbReference type="AlphaFoldDB" id="A0A330GX93"/>